<keyword evidence="4" id="KW-1185">Reference proteome</keyword>
<organism evidence="3 4">
    <name type="scientific">Ophiobolus disseminans</name>
    <dbReference type="NCBI Taxonomy" id="1469910"/>
    <lineage>
        <taxon>Eukaryota</taxon>
        <taxon>Fungi</taxon>
        <taxon>Dikarya</taxon>
        <taxon>Ascomycota</taxon>
        <taxon>Pezizomycotina</taxon>
        <taxon>Dothideomycetes</taxon>
        <taxon>Pleosporomycetidae</taxon>
        <taxon>Pleosporales</taxon>
        <taxon>Pleosporineae</taxon>
        <taxon>Phaeosphaeriaceae</taxon>
        <taxon>Ophiobolus</taxon>
    </lineage>
</organism>
<dbReference type="GO" id="GO:0050821">
    <property type="term" value="P:protein stabilization"/>
    <property type="evidence" value="ECO:0007669"/>
    <property type="project" value="TreeGrafter"/>
</dbReference>
<dbReference type="InterPro" id="IPR044034">
    <property type="entry name" value="NAC-like_UBA"/>
</dbReference>
<evidence type="ECO:0000313" key="3">
    <source>
        <dbReference type="EMBL" id="KAF2823530.1"/>
    </source>
</evidence>
<proteinExistence type="predicted"/>
<sequence length="115" mass="12184">MAEPQPSEVHEGAADPHAPTGTAEDRKAAAALSTLDTQDDTGEKKEVDTKALDKAMKGLGVNDRKEEKKVVKVEAADVNLLVFELEVTKQKATELLRANDGDAVKAMAAFVNAAP</sequence>
<name>A0A6A6ZQZ9_9PLEO</name>
<feature type="domain" description="Nascent polypeptide-associated complex subunit alpha-like UBA" evidence="2">
    <location>
        <begin position="71"/>
        <end position="111"/>
    </location>
</feature>
<evidence type="ECO:0000313" key="4">
    <source>
        <dbReference type="Proteomes" id="UP000799424"/>
    </source>
</evidence>
<dbReference type="CDD" id="cd14361">
    <property type="entry name" value="UBA_HYPK"/>
    <property type="match status" value="1"/>
</dbReference>
<dbReference type="OrthoDB" id="285219at2759"/>
<accession>A0A6A6ZQZ9</accession>
<protein>
    <recommendedName>
        <fullName evidence="2">Nascent polypeptide-associated complex subunit alpha-like UBA domain-containing protein</fullName>
    </recommendedName>
</protein>
<dbReference type="InterPro" id="IPR052617">
    <property type="entry name" value="Huntingtin-int_K"/>
</dbReference>
<dbReference type="AlphaFoldDB" id="A0A6A6ZQZ9"/>
<dbReference type="PANTHER" id="PTHR31184">
    <property type="entry name" value="HUNTINGTIN-INTERACTING PROTEIN K FAMILY MEMBER"/>
    <property type="match status" value="1"/>
</dbReference>
<dbReference type="Proteomes" id="UP000799424">
    <property type="component" value="Unassembled WGS sequence"/>
</dbReference>
<feature type="region of interest" description="Disordered" evidence="1">
    <location>
        <begin position="1"/>
        <end position="49"/>
    </location>
</feature>
<evidence type="ECO:0000256" key="1">
    <source>
        <dbReference type="SAM" id="MobiDB-lite"/>
    </source>
</evidence>
<dbReference type="InterPro" id="IPR038922">
    <property type="entry name" value="HYPK_UBA"/>
</dbReference>
<reference evidence="3" key="1">
    <citation type="journal article" date="2020" name="Stud. Mycol.">
        <title>101 Dothideomycetes genomes: a test case for predicting lifestyles and emergence of pathogens.</title>
        <authorList>
            <person name="Haridas S."/>
            <person name="Albert R."/>
            <person name="Binder M."/>
            <person name="Bloem J."/>
            <person name="Labutti K."/>
            <person name="Salamov A."/>
            <person name="Andreopoulos B."/>
            <person name="Baker S."/>
            <person name="Barry K."/>
            <person name="Bills G."/>
            <person name="Bluhm B."/>
            <person name="Cannon C."/>
            <person name="Castanera R."/>
            <person name="Culley D."/>
            <person name="Daum C."/>
            <person name="Ezra D."/>
            <person name="Gonzalez J."/>
            <person name="Henrissat B."/>
            <person name="Kuo A."/>
            <person name="Liang C."/>
            <person name="Lipzen A."/>
            <person name="Lutzoni F."/>
            <person name="Magnuson J."/>
            <person name="Mondo S."/>
            <person name="Nolan M."/>
            <person name="Ohm R."/>
            <person name="Pangilinan J."/>
            <person name="Park H.-J."/>
            <person name="Ramirez L."/>
            <person name="Alfaro M."/>
            <person name="Sun H."/>
            <person name="Tritt A."/>
            <person name="Yoshinaga Y."/>
            <person name="Zwiers L.-H."/>
            <person name="Turgeon B."/>
            <person name="Goodwin S."/>
            <person name="Spatafora J."/>
            <person name="Crous P."/>
            <person name="Grigoriev I."/>
        </authorList>
    </citation>
    <scope>NUCLEOTIDE SEQUENCE</scope>
    <source>
        <strain evidence="3">CBS 113818</strain>
    </source>
</reference>
<gene>
    <name evidence="3" type="ORF">CC86DRAFT_396289</name>
</gene>
<dbReference type="Pfam" id="PF19026">
    <property type="entry name" value="UBA_HYPK"/>
    <property type="match status" value="1"/>
</dbReference>
<dbReference type="EMBL" id="MU006232">
    <property type="protein sequence ID" value="KAF2823530.1"/>
    <property type="molecule type" value="Genomic_DNA"/>
</dbReference>
<evidence type="ECO:0000259" key="2">
    <source>
        <dbReference type="Pfam" id="PF19026"/>
    </source>
</evidence>
<dbReference type="PANTHER" id="PTHR31184:SF2">
    <property type="entry name" value="HUNTINGTIN-INTERACTING PROTEIN K"/>
    <property type="match status" value="1"/>
</dbReference>
<dbReference type="GO" id="GO:0043066">
    <property type="term" value="P:negative regulation of apoptotic process"/>
    <property type="evidence" value="ECO:0007669"/>
    <property type="project" value="TreeGrafter"/>
</dbReference>